<dbReference type="PANTHER" id="PTHR43174:SF2">
    <property type="entry name" value="UDP-N-ACETYLGLUCOSAMINE 2-EPIMERASE"/>
    <property type="match status" value="1"/>
</dbReference>
<protein>
    <recommendedName>
        <fullName evidence="3">UDP-N-acetylglucosamine 2-epimerase (non-hydrolyzing)</fullName>
        <ecNumber evidence="3">5.1.3.14</ecNumber>
    </recommendedName>
</protein>
<comment type="caution">
    <text evidence="6">The sequence shown here is derived from an EMBL/GenBank/DDBJ whole genome shotgun (WGS) entry which is preliminary data.</text>
</comment>
<comment type="similarity">
    <text evidence="2 4">Belongs to the UDP-N-acetylglucosamine 2-epimerase family.</text>
</comment>
<dbReference type="GO" id="GO:0008761">
    <property type="term" value="F:UDP-N-acetylglucosamine 2-epimerase activity"/>
    <property type="evidence" value="ECO:0007669"/>
    <property type="project" value="UniProtKB-EC"/>
</dbReference>
<dbReference type="EMBL" id="JACHMM010000001">
    <property type="protein sequence ID" value="MBB5790253.1"/>
    <property type="molecule type" value="Genomic_DNA"/>
</dbReference>
<proteinExistence type="inferred from homology"/>
<evidence type="ECO:0000256" key="2">
    <source>
        <dbReference type="ARBA" id="ARBA00038209"/>
    </source>
</evidence>
<dbReference type="CDD" id="cd03786">
    <property type="entry name" value="GTB_UDP-GlcNAc_2-Epimerase"/>
    <property type="match status" value="1"/>
</dbReference>
<dbReference type="Gene3D" id="3.40.50.2000">
    <property type="entry name" value="Glycogen Phosphorylase B"/>
    <property type="match status" value="2"/>
</dbReference>
<gene>
    <name evidence="6" type="ORF">HD601_004828</name>
</gene>
<dbReference type="NCBIfam" id="TIGR00236">
    <property type="entry name" value="wecB"/>
    <property type="match status" value="1"/>
</dbReference>
<accession>A0A7W9GUZ0</accession>
<evidence type="ECO:0000256" key="4">
    <source>
        <dbReference type="RuleBase" id="RU003513"/>
    </source>
</evidence>
<dbReference type="AlphaFoldDB" id="A0A7W9GUZ0"/>
<dbReference type="Pfam" id="PF02350">
    <property type="entry name" value="Epimerase_2"/>
    <property type="match status" value="1"/>
</dbReference>
<reference evidence="6 7" key="1">
    <citation type="submission" date="2020-08" db="EMBL/GenBank/DDBJ databases">
        <title>Sequencing the genomes of 1000 actinobacteria strains.</title>
        <authorList>
            <person name="Klenk H.-P."/>
        </authorList>
    </citation>
    <scope>NUCLEOTIDE SEQUENCE [LARGE SCALE GENOMIC DNA]</scope>
    <source>
        <strain evidence="6 7">DSM 102122</strain>
    </source>
</reference>
<dbReference type="InterPro" id="IPR003331">
    <property type="entry name" value="UDP_GlcNAc_Epimerase_2_dom"/>
</dbReference>
<keyword evidence="1 4" id="KW-0413">Isomerase</keyword>
<dbReference type="EC" id="5.1.3.14" evidence="3"/>
<organism evidence="6 7">
    <name type="scientific">Jiangella mangrovi</name>
    <dbReference type="NCBI Taxonomy" id="1524084"/>
    <lineage>
        <taxon>Bacteria</taxon>
        <taxon>Bacillati</taxon>
        <taxon>Actinomycetota</taxon>
        <taxon>Actinomycetes</taxon>
        <taxon>Jiangellales</taxon>
        <taxon>Jiangellaceae</taxon>
        <taxon>Jiangella</taxon>
    </lineage>
</organism>
<dbReference type="Proteomes" id="UP000542813">
    <property type="component" value="Unassembled WGS sequence"/>
</dbReference>
<sequence>MRLTDGRKRVAFLYGTRPEAIKMAPVVAAVRRTAGLMPVVVTSGQHREILDQVNDLFGIVPDRDLDLLRPGQTLDGVMAGALRGFGDYLDERPVDAVVVQGDTSTAFAGALAAYHRQLPVVHVEAGLRTQHLYSPFPEEGNRRFIGVVADLHCAPTRAAAANLLAENVPAERIIVTGNTVIDALMWAVERQRVTEDPFVDAAIAAGRRIVTVTLHRRESWDGGIRAVADAVARVARRHPEVLVVLPMHPNPVVRAELRPLLDPVPNVHLAAPMAYAPFCRLLAGSAVVVTDSGGVQEEAPTLNVPVIVTRETTERPEAVHAGAAVLVGTDRDRIATTLEELLADELLHQRMASAPSPFGDGRAAERIAVAIGDLLSAGRLAATDDRVGAFAS</sequence>
<evidence type="ECO:0000256" key="1">
    <source>
        <dbReference type="ARBA" id="ARBA00023235"/>
    </source>
</evidence>
<name>A0A7W9GUZ0_9ACTN</name>
<evidence type="ECO:0000313" key="6">
    <source>
        <dbReference type="EMBL" id="MBB5790253.1"/>
    </source>
</evidence>
<evidence type="ECO:0000256" key="3">
    <source>
        <dbReference type="ARBA" id="ARBA00038858"/>
    </source>
</evidence>
<dbReference type="RefSeq" id="WP_184826184.1">
    <property type="nucleotide sequence ID" value="NZ_JACHMM010000001.1"/>
</dbReference>
<dbReference type="InterPro" id="IPR029767">
    <property type="entry name" value="WecB-like"/>
</dbReference>
<dbReference type="PANTHER" id="PTHR43174">
    <property type="entry name" value="UDP-N-ACETYLGLUCOSAMINE 2-EPIMERASE"/>
    <property type="match status" value="1"/>
</dbReference>
<evidence type="ECO:0000259" key="5">
    <source>
        <dbReference type="Pfam" id="PF02350"/>
    </source>
</evidence>
<feature type="domain" description="UDP-N-acetylglucosamine 2-epimerase" evidence="5">
    <location>
        <begin position="29"/>
        <end position="371"/>
    </location>
</feature>
<dbReference type="SUPFAM" id="SSF53756">
    <property type="entry name" value="UDP-Glycosyltransferase/glycogen phosphorylase"/>
    <property type="match status" value="1"/>
</dbReference>
<keyword evidence="7" id="KW-1185">Reference proteome</keyword>
<evidence type="ECO:0000313" key="7">
    <source>
        <dbReference type="Proteomes" id="UP000542813"/>
    </source>
</evidence>